<accession>A0A1L8TGF0</accession>
<name>A0A1L8TGF0_9ENTE</name>
<organism evidence="1 2">
    <name type="scientific">Enterococcus hermanniensis</name>
    <dbReference type="NCBI Taxonomy" id="249189"/>
    <lineage>
        <taxon>Bacteria</taxon>
        <taxon>Bacillati</taxon>
        <taxon>Bacillota</taxon>
        <taxon>Bacilli</taxon>
        <taxon>Lactobacillales</taxon>
        <taxon>Enterococcaceae</taxon>
        <taxon>Enterococcus</taxon>
    </lineage>
</organism>
<keyword evidence="2" id="KW-1185">Reference proteome</keyword>
<reference evidence="1 2" key="1">
    <citation type="submission" date="2014-12" db="EMBL/GenBank/DDBJ databases">
        <title>Draft genome sequences of 29 type strains of Enterococci.</title>
        <authorList>
            <person name="Zhong Z."/>
            <person name="Sun Z."/>
            <person name="Liu W."/>
            <person name="Zhang W."/>
            <person name="Zhang H."/>
        </authorList>
    </citation>
    <scope>NUCLEOTIDE SEQUENCE [LARGE SCALE GENOMIC DNA]</scope>
    <source>
        <strain evidence="1 2">DSM 17122</strain>
    </source>
</reference>
<protein>
    <submittedName>
        <fullName evidence="1">Uncharacterized protein</fullName>
    </submittedName>
</protein>
<comment type="caution">
    <text evidence="1">The sequence shown here is derived from an EMBL/GenBank/DDBJ whole genome shotgun (WGS) entry which is preliminary data.</text>
</comment>
<dbReference type="STRING" id="249189.RV04_GL000663"/>
<dbReference type="AlphaFoldDB" id="A0A1L8TGF0"/>
<dbReference type="EMBL" id="JXKQ01000014">
    <property type="protein sequence ID" value="OJG43303.1"/>
    <property type="molecule type" value="Genomic_DNA"/>
</dbReference>
<evidence type="ECO:0000313" key="1">
    <source>
        <dbReference type="EMBL" id="OJG43303.1"/>
    </source>
</evidence>
<evidence type="ECO:0000313" key="2">
    <source>
        <dbReference type="Proteomes" id="UP000182077"/>
    </source>
</evidence>
<dbReference type="Proteomes" id="UP000182077">
    <property type="component" value="Unassembled WGS sequence"/>
</dbReference>
<sequence>MKETKYYNQIVDMLRWLSATEDDGISSKKVRELFRNIQSRNIIPESVYNNNSEQIDEYMEIIPLTNKELKARGHHNPQMYKRKIKSELENYMMSIPEWLFMKCYKQDQIRCEQIGRYDQVFFVEGEYSSNVGFQVLKGKEENRFF</sequence>
<proteinExistence type="predicted"/>
<gene>
    <name evidence="1" type="ORF">RV04_GL000663</name>
</gene>